<evidence type="ECO:0000256" key="4">
    <source>
        <dbReference type="ARBA" id="ARBA00022741"/>
    </source>
</evidence>
<evidence type="ECO:0000256" key="5">
    <source>
        <dbReference type="ARBA" id="ARBA00022840"/>
    </source>
</evidence>
<comment type="function">
    <text evidence="9">Reversibly transfers an adenylyl group from ATP to 4'-phosphopantetheine, yielding dephospho-CoA (dPCoA) and pyrophosphate.</text>
</comment>
<feature type="binding site" evidence="9">
    <location>
        <begin position="88"/>
        <end position="90"/>
    </location>
    <ligand>
        <name>ATP</name>
        <dbReference type="ChEBI" id="CHEBI:30616"/>
    </ligand>
</feature>
<dbReference type="PANTHER" id="PTHR21342:SF1">
    <property type="entry name" value="PHOSPHOPANTETHEINE ADENYLYLTRANSFERASE"/>
    <property type="match status" value="1"/>
</dbReference>
<feature type="binding site" evidence="9">
    <location>
        <position position="9"/>
    </location>
    <ligand>
        <name>substrate</name>
    </ligand>
</feature>
<evidence type="ECO:0000259" key="10">
    <source>
        <dbReference type="Pfam" id="PF01467"/>
    </source>
</evidence>
<protein>
    <recommendedName>
        <fullName evidence="9">Phosphopantetheine adenylyltransferase</fullName>
        <ecNumber evidence="9">2.7.7.3</ecNumber>
    </recommendedName>
    <alternativeName>
        <fullName evidence="9">Dephospho-CoA pyrophosphorylase</fullName>
    </alternativeName>
    <alternativeName>
        <fullName evidence="9">Pantetheine-phosphate adenylyltransferase</fullName>
        <shortName evidence="9">PPAT</shortName>
    </alternativeName>
</protein>
<dbReference type="NCBIfam" id="TIGR00125">
    <property type="entry name" value="cyt_tran_rel"/>
    <property type="match status" value="1"/>
</dbReference>
<dbReference type="EMBL" id="JAIOIV010000101">
    <property type="protein sequence ID" value="MBZ0157027.1"/>
    <property type="molecule type" value="Genomic_DNA"/>
</dbReference>
<dbReference type="Pfam" id="PF01467">
    <property type="entry name" value="CTP_transf_like"/>
    <property type="match status" value="1"/>
</dbReference>
<dbReference type="Proteomes" id="UP000705867">
    <property type="component" value="Unassembled WGS sequence"/>
</dbReference>
<dbReference type="InterPro" id="IPR014729">
    <property type="entry name" value="Rossmann-like_a/b/a_fold"/>
</dbReference>
<evidence type="ECO:0000313" key="11">
    <source>
        <dbReference type="EMBL" id="MBZ0157027.1"/>
    </source>
</evidence>
<keyword evidence="7 9" id="KW-0173">Coenzyme A biosynthesis</keyword>
<evidence type="ECO:0000313" key="12">
    <source>
        <dbReference type="Proteomes" id="UP000705867"/>
    </source>
</evidence>
<organism evidence="11 12">
    <name type="scientific">Candidatus Nitrobium versatile</name>
    <dbReference type="NCBI Taxonomy" id="2884831"/>
    <lineage>
        <taxon>Bacteria</taxon>
        <taxon>Pseudomonadati</taxon>
        <taxon>Nitrospirota</taxon>
        <taxon>Nitrospiria</taxon>
        <taxon>Nitrospirales</taxon>
        <taxon>Nitrospiraceae</taxon>
        <taxon>Candidatus Nitrobium</taxon>
    </lineage>
</organism>
<gene>
    <name evidence="9 11" type="primary">coaD</name>
    <name evidence="11" type="ORF">K8I29_12555</name>
</gene>
<evidence type="ECO:0000256" key="1">
    <source>
        <dbReference type="ARBA" id="ARBA00022490"/>
    </source>
</evidence>
<dbReference type="GO" id="GO:0004595">
    <property type="term" value="F:pantetheine-phosphate adenylyltransferase activity"/>
    <property type="evidence" value="ECO:0007669"/>
    <property type="project" value="UniProtKB-UniRule"/>
</dbReference>
<comment type="pathway">
    <text evidence="9">Cofactor biosynthesis; coenzyme A biosynthesis; CoA from (R)-pantothenate: step 4/5.</text>
</comment>
<evidence type="ECO:0000256" key="6">
    <source>
        <dbReference type="ARBA" id="ARBA00022842"/>
    </source>
</evidence>
<feature type="binding site" evidence="9">
    <location>
        <begin position="9"/>
        <end position="10"/>
    </location>
    <ligand>
        <name>ATP</name>
        <dbReference type="ChEBI" id="CHEBI:30616"/>
    </ligand>
</feature>
<dbReference type="GO" id="GO:0005524">
    <property type="term" value="F:ATP binding"/>
    <property type="evidence" value="ECO:0007669"/>
    <property type="project" value="UniProtKB-KW"/>
</dbReference>
<evidence type="ECO:0000256" key="8">
    <source>
        <dbReference type="ARBA" id="ARBA00029346"/>
    </source>
</evidence>
<feature type="binding site" evidence="9">
    <location>
        <position position="98"/>
    </location>
    <ligand>
        <name>ATP</name>
        <dbReference type="ChEBI" id="CHEBI:30616"/>
    </ligand>
</feature>
<dbReference type="AlphaFoldDB" id="A0A953JBP8"/>
<dbReference type="PRINTS" id="PR01020">
    <property type="entry name" value="LPSBIOSNTHSS"/>
</dbReference>
<evidence type="ECO:0000256" key="7">
    <source>
        <dbReference type="ARBA" id="ARBA00022993"/>
    </source>
</evidence>
<dbReference type="EC" id="2.7.7.3" evidence="9"/>
<evidence type="ECO:0000256" key="3">
    <source>
        <dbReference type="ARBA" id="ARBA00022695"/>
    </source>
</evidence>
<sequence length="163" mass="18715">MKLAIYPGTFDPVTNGHLDLVKRGLRIFDELIIAVALNPKKQPLFSIEERLELIGESVREYDNLRIESFDGLLVDYVRERGGAAIIRGLRAVSDFEYEMQMALMNRRMVNTIETVFMMPSEEYSYLTSTIVKEVVSLGGSVKGLVPERVEEALRRRLFLRRES</sequence>
<keyword evidence="2 9" id="KW-0808">Transferase</keyword>
<comment type="subcellular location">
    <subcellularLocation>
        <location evidence="9">Cytoplasm</location>
    </subcellularLocation>
</comment>
<dbReference type="InterPro" id="IPR004821">
    <property type="entry name" value="Cyt_trans-like"/>
</dbReference>
<comment type="subunit">
    <text evidence="9">Homohexamer.</text>
</comment>
<reference evidence="11" key="1">
    <citation type="journal article" date="2021" name="bioRxiv">
        <title>Unraveling nitrogen, sulfur and carbon metabolic pathways and microbial community transcriptional responses to substrate deprivation and toxicity stresses in a bioreactor mimicking anoxic brackish coastal sediment conditions.</title>
        <authorList>
            <person name="Martins P.D."/>
            <person name="Echeveste M.J."/>
            <person name="Arshad A."/>
            <person name="Kurth J."/>
            <person name="Ouboter H."/>
            <person name="Jetten M.S.M."/>
            <person name="Welte C.U."/>
        </authorList>
    </citation>
    <scope>NUCLEOTIDE SEQUENCE</scope>
    <source>
        <strain evidence="11">MAG_39</strain>
    </source>
</reference>
<accession>A0A953JBP8</accession>
<dbReference type="Gene3D" id="3.40.50.620">
    <property type="entry name" value="HUPs"/>
    <property type="match status" value="1"/>
</dbReference>
<keyword evidence="1 9" id="KW-0963">Cytoplasm</keyword>
<dbReference type="CDD" id="cd02163">
    <property type="entry name" value="PPAT"/>
    <property type="match status" value="1"/>
</dbReference>
<proteinExistence type="inferred from homology"/>
<comment type="catalytic activity">
    <reaction evidence="8 9">
        <text>(R)-4'-phosphopantetheine + ATP + H(+) = 3'-dephospho-CoA + diphosphate</text>
        <dbReference type="Rhea" id="RHEA:19801"/>
        <dbReference type="ChEBI" id="CHEBI:15378"/>
        <dbReference type="ChEBI" id="CHEBI:30616"/>
        <dbReference type="ChEBI" id="CHEBI:33019"/>
        <dbReference type="ChEBI" id="CHEBI:57328"/>
        <dbReference type="ChEBI" id="CHEBI:61723"/>
        <dbReference type="EC" id="2.7.7.3"/>
    </reaction>
</comment>
<feature type="domain" description="Cytidyltransferase-like" evidence="10">
    <location>
        <begin position="5"/>
        <end position="133"/>
    </location>
</feature>
<keyword evidence="4 9" id="KW-0547">Nucleotide-binding</keyword>
<feature type="binding site" evidence="9">
    <location>
        <position position="41"/>
    </location>
    <ligand>
        <name>substrate</name>
    </ligand>
</feature>
<name>A0A953JBP8_9BACT</name>
<feature type="binding site" evidence="9">
    <location>
        <position position="73"/>
    </location>
    <ligand>
        <name>substrate</name>
    </ligand>
</feature>
<feature type="binding site" evidence="9">
    <location>
        <begin position="123"/>
        <end position="129"/>
    </location>
    <ligand>
        <name>ATP</name>
        <dbReference type="ChEBI" id="CHEBI:30616"/>
    </ligand>
</feature>
<dbReference type="GO" id="GO:0005737">
    <property type="term" value="C:cytoplasm"/>
    <property type="evidence" value="ECO:0007669"/>
    <property type="project" value="UniProtKB-SubCell"/>
</dbReference>
<dbReference type="PANTHER" id="PTHR21342">
    <property type="entry name" value="PHOSPHOPANTETHEINE ADENYLYLTRANSFERASE"/>
    <property type="match status" value="1"/>
</dbReference>
<evidence type="ECO:0000256" key="9">
    <source>
        <dbReference type="HAMAP-Rule" id="MF_00151"/>
    </source>
</evidence>
<comment type="caution">
    <text evidence="11">The sequence shown here is derived from an EMBL/GenBank/DDBJ whole genome shotgun (WGS) entry which is preliminary data.</text>
</comment>
<feature type="binding site" evidence="9">
    <location>
        <position position="87"/>
    </location>
    <ligand>
        <name>substrate</name>
    </ligand>
</feature>
<evidence type="ECO:0000256" key="2">
    <source>
        <dbReference type="ARBA" id="ARBA00022679"/>
    </source>
</evidence>
<dbReference type="HAMAP" id="MF_00151">
    <property type="entry name" value="PPAT_bact"/>
    <property type="match status" value="1"/>
</dbReference>
<keyword evidence="6 9" id="KW-0460">Magnesium</keyword>
<dbReference type="InterPro" id="IPR001980">
    <property type="entry name" value="PPAT"/>
</dbReference>
<keyword evidence="3 9" id="KW-0548">Nucleotidyltransferase</keyword>
<reference evidence="11" key="2">
    <citation type="submission" date="2021-08" db="EMBL/GenBank/DDBJ databases">
        <authorList>
            <person name="Dalcin Martins P."/>
        </authorList>
    </citation>
    <scope>NUCLEOTIDE SEQUENCE</scope>
    <source>
        <strain evidence="11">MAG_39</strain>
    </source>
</reference>
<comment type="similarity">
    <text evidence="9">Belongs to the bacterial CoaD family.</text>
</comment>
<feature type="site" description="Transition state stabilizer" evidence="9">
    <location>
        <position position="17"/>
    </location>
</feature>
<keyword evidence="5 9" id="KW-0067">ATP-binding</keyword>
<dbReference type="SUPFAM" id="SSF52374">
    <property type="entry name" value="Nucleotidylyl transferase"/>
    <property type="match status" value="1"/>
</dbReference>
<comment type="cofactor">
    <cofactor evidence="9">
        <name>Mg(2+)</name>
        <dbReference type="ChEBI" id="CHEBI:18420"/>
    </cofactor>
</comment>
<feature type="binding site" evidence="9">
    <location>
        <position position="17"/>
    </location>
    <ligand>
        <name>ATP</name>
        <dbReference type="ChEBI" id="CHEBI:30616"/>
    </ligand>
</feature>
<dbReference type="NCBIfam" id="TIGR01510">
    <property type="entry name" value="coaD_prev_kdtB"/>
    <property type="match status" value="1"/>
</dbReference>
<dbReference type="GO" id="GO:0015937">
    <property type="term" value="P:coenzyme A biosynthetic process"/>
    <property type="evidence" value="ECO:0007669"/>
    <property type="project" value="UniProtKB-UniRule"/>
</dbReference>